<evidence type="ECO:0000313" key="8">
    <source>
        <dbReference type="EMBL" id="SVC62869.1"/>
    </source>
</evidence>
<keyword evidence="3" id="KW-0201">Cytochrome c-type biogenesis</keyword>
<dbReference type="GO" id="GO:0016020">
    <property type="term" value="C:membrane"/>
    <property type="evidence" value="ECO:0007669"/>
    <property type="project" value="UniProtKB-SubCell"/>
</dbReference>
<sequence>MISARMIAQEIEIGGDKTLVSLRPKRHYHNFHMSLIKLKFEKYRGTDIPKNFESRVLVEPGDGGAKRVVDIYMNHPLRYDGDTFYQYQMDPEQVRQSARTSALQVVENPGWLTPYLGCLLVALGLLYQFMTHLVGFVKKRKTA</sequence>
<accession>A0A382NNS8</accession>
<feature type="domain" description="ResB-like" evidence="7">
    <location>
        <begin position="29"/>
        <end position="92"/>
    </location>
</feature>
<keyword evidence="5 6" id="KW-0472">Membrane</keyword>
<dbReference type="EMBL" id="UINC01101782">
    <property type="protein sequence ID" value="SVC62869.1"/>
    <property type="molecule type" value="Genomic_DNA"/>
</dbReference>
<dbReference type="InterPro" id="IPR007816">
    <property type="entry name" value="ResB-like_domain"/>
</dbReference>
<evidence type="ECO:0000256" key="1">
    <source>
        <dbReference type="ARBA" id="ARBA00004141"/>
    </source>
</evidence>
<comment type="subcellular location">
    <subcellularLocation>
        <location evidence="1">Membrane</location>
        <topology evidence="1">Multi-pass membrane protein</topology>
    </subcellularLocation>
</comment>
<keyword evidence="2 6" id="KW-0812">Transmembrane</keyword>
<feature type="transmembrane region" description="Helical" evidence="6">
    <location>
        <begin position="114"/>
        <end position="137"/>
    </location>
</feature>
<organism evidence="8">
    <name type="scientific">marine metagenome</name>
    <dbReference type="NCBI Taxonomy" id="408172"/>
    <lineage>
        <taxon>unclassified sequences</taxon>
        <taxon>metagenomes</taxon>
        <taxon>ecological metagenomes</taxon>
    </lineage>
</organism>
<name>A0A382NNS8_9ZZZZ</name>
<dbReference type="AlphaFoldDB" id="A0A382NNS8"/>
<keyword evidence="4 6" id="KW-1133">Transmembrane helix</keyword>
<feature type="non-terminal residue" evidence="8">
    <location>
        <position position="143"/>
    </location>
</feature>
<protein>
    <recommendedName>
        <fullName evidence="7">ResB-like domain-containing protein</fullName>
    </recommendedName>
</protein>
<dbReference type="GO" id="GO:0017004">
    <property type="term" value="P:cytochrome complex assembly"/>
    <property type="evidence" value="ECO:0007669"/>
    <property type="project" value="UniProtKB-KW"/>
</dbReference>
<proteinExistence type="predicted"/>
<dbReference type="Pfam" id="PF05140">
    <property type="entry name" value="ResB"/>
    <property type="match status" value="1"/>
</dbReference>
<evidence type="ECO:0000256" key="5">
    <source>
        <dbReference type="ARBA" id="ARBA00023136"/>
    </source>
</evidence>
<evidence type="ECO:0000259" key="7">
    <source>
        <dbReference type="Pfam" id="PF05140"/>
    </source>
</evidence>
<evidence type="ECO:0000256" key="2">
    <source>
        <dbReference type="ARBA" id="ARBA00022692"/>
    </source>
</evidence>
<evidence type="ECO:0000256" key="6">
    <source>
        <dbReference type="SAM" id="Phobius"/>
    </source>
</evidence>
<evidence type="ECO:0000256" key="3">
    <source>
        <dbReference type="ARBA" id="ARBA00022748"/>
    </source>
</evidence>
<reference evidence="8" key="1">
    <citation type="submission" date="2018-05" db="EMBL/GenBank/DDBJ databases">
        <authorList>
            <person name="Lanie J.A."/>
            <person name="Ng W.-L."/>
            <person name="Kazmierczak K.M."/>
            <person name="Andrzejewski T.M."/>
            <person name="Davidsen T.M."/>
            <person name="Wayne K.J."/>
            <person name="Tettelin H."/>
            <person name="Glass J.I."/>
            <person name="Rusch D."/>
            <person name="Podicherti R."/>
            <person name="Tsui H.-C.T."/>
            <person name="Winkler M.E."/>
        </authorList>
    </citation>
    <scope>NUCLEOTIDE SEQUENCE</scope>
</reference>
<evidence type="ECO:0000256" key="4">
    <source>
        <dbReference type="ARBA" id="ARBA00022989"/>
    </source>
</evidence>
<gene>
    <name evidence="8" type="ORF">METZ01_LOCUS315723</name>
</gene>